<keyword evidence="3 5" id="KW-0378">Hydrolase</keyword>
<dbReference type="Pfam" id="PF01204">
    <property type="entry name" value="Trehalase"/>
    <property type="match status" value="1"/>
</dbReference>
<dbReference type="InterPro" id="IPR012341">
    <property type="entry name" value="6hp_glycosidase-like_sf"/>
</dbReference>
<dbReference type="GO" id="GO:0005509">
    <property type="term" value="F:calcium ion binding"/>
    <property type="evidence" value="ECO:0007669"/>
    <property type="project" value="InterPro"/>
</dbReference>
<accession>A0A2T9ZGP5</accession>
<organism evidence="8 9">
    <name type="scientific">Smittium megazygosporum</name>
    <dbReference type="NCBI Taxonomy" id="133381"/>
    <lineage>
        <taxon>Eukaryota</taxon>
        <taxon>Fungi</taxon>
        <taxon>Fungi incertae sedis</taxon>
        <taxon>Zoopagomycota</taxon>
        <taxon>Kickxellomycotina</taxon>
        <taxon>Harpellomycetes</taxon>
        <taxon>Harpellales</taxon>
        <taxon>Legeriomycetaceae</taxon>
        <taxon>Smittium</taxon>
    </lineage>
</organism>
<dbReference type="InterPro" id="IPR018232">
    <property type="entry name" value="Glyco_hydro_37_CS"/>
</dbReference>
<evidence type="ECO:0000256" key="4">
    <source>
        <dbReference type="ARBA" id="ARBA00023295"/>
    </source>
</evidence>
<evidence type="ECO:0000313" key="8">
    <source>
        <dbReference type="EMBL" id="PVV03751.1"/>
    </source>
</evidence>
<gene>
    <name evidence="8" type="ORF">BB560_001763</name>
</gene>
<dbReference type="PROSITE" id="PS00928">
    <property type="entry name" value="TREHALASE_2"/>
    <property type="match status" value="1"/>
</dbReference>
<evidence type="ECO:0000259" key="7">
    <source>
        <dbReference type="Pfam" id="PF07492"/>
    </source>
</evidence>
<protein>
    <recommendedName>
        <fullName evidence="5">Trehalase</fullName>
        <ecNumber evidence="5">3.2.1.28</ecNumber>
    </recommendedName>
    <alternativeName>
        <fullName evidence="5">Alpha-trehalose glucohydrolase</fullName>
    </alternativeName>
</protein>
<dbReference type="SUPFAM" id="SSF48208">
    <property type="entry name" value="Six-hairpin glycosidases"/>
    <property type="match status" value="1"/>
</dbReference>
<comment type="caution">
    <text evidence="8">The sequence shown here is derived from an EMBL/GenBank/DDBJ whole genome shotgun (WGS) entry which is preliminary data.</text>
</comment>
<dbReference type="GO" id="GO:0005737">
    <property type="term" value="C:cytoplasm"/>
    <property type="evidence" value="ECO:0007669"/>
    <property type="project" value="InterPro"/>
</dbReference>
<evidence type="ECO:0000256" key="6">
    <source>
        <dbReference type="SAM" id="MobiDB-lite"/>
    </source>
</evidence>
<evidence type="ECO:0000256" key="1">
    <source>
        <dbReference type="ARBA" id="ARBA00001576"/>
    </source>
</evidence>
<feature type="region of interest" description="Disordered" evidence="6">
    <location>
        <begin position="1"/>
        <end position="62"/>
    </location>
</feature>
<evidence type="ECO:0000256" key="5">
    <source>
        <dbReference type="RuleBase" id="RU361180"/>
    </source>
</evidence>
<dbReference type="InterPro" id="IPR001661">
    <property type="entry name" value="Glyco_hydro_37"/>
</dbReference>
<keyword evidence="4 5" id="KW-0326">Glycosidase</keyword>
<dbReference type="STRING" id="133381.A0A2T9ZGP5"/>
<dbReference type="EC" id="3.2.1.28" evidence="5"/>
<dbReference type="PROSITE" id="PS00927">
    <property type="entry name" value="TREHALASE_1"/>
    <property type="match status" value="1"/>
</dbReference>
<dbReference type="InterPro" id="IPR011120">
    <property type="entry name" value="Trehalase_Ca-bd"/>
</dbReference>
<dbReference type="OrthoDB" id="3542292at2759"/>
<dbReference type="Gene3D" id="1.50.10.10">
    <property type="match status" value="1"/>
</dbReference>
<dbReference type="EMBL" id="MBFS01000197">
    <property type="protein sequence ID" value="PVV03751.1"/>
    <property type="molecule type" value="Genomic_DNA"/>
</dbReference>
<evidence type="ECO:0000313" key="9">
    <source>
        <dbReference type="Proteomes" id="UP000245609"/>
    </source>
</evidence>
<proteinExistence type="inferred from homology"/>
<dbReference type="PRINTS" id="PR00744">
    <property type="entry name" value="GLHYDRLASE37"/>
</dbReference>
<dbReference type="GO" id="GO:0005993">
    <property type="term" value="P:trehalose catabolic process"/>
    <property type="evidence" value="ECO:0007669"/>
    <property type="project" value="InterPro"/>
</dbReference>
<dbReference type="InterPro" id="IPR008928">
    <property type="entry name" value="6-hairpin_glycosidase_sf"/>
</dbReference>
<comment type="catalytic activity">
    <reaction evidence="1 5">
        <text>alpha,alpha-trehalose + H2O = alpha-D-glucose + beta-D-glucose</text>
        <dbReference type="Rhea" id="RHEA:32675"/>
        <dbReference type="ChEBI" id="CHEBI:15377"/>
        <dbReference type="ChEBI" id="CHEBI:15903"/>
        <dbReference type="ChEBI" id="CHEBI:16551"/>
        <dbReference type="ChEBI" id="CHEBI:17925"/>
        <dbReference type="EC" id="3.2.1.28"/>
    </reaction>
</comment>
<comment type="similarity">
    <text evidence="2 5">Belongs to the glycosyl hydrolase 37 family.</text>
</comment>
<reference evidence="8 9" key="1">
    <citation type="journal article" date="2018" name="MBio">
        <title>Comparative Genomics Reveals the Core Gene Toolbox for the Fungus-Insect Symbiosis.</title>
        <authorList>
            <person name="Wang Y."/>
            <person name="Stata M."/>
            <person name="Wang W."/>
            <person name="Stajich J.E."/>
            <person name="White M.M."/>
            <person name="Moncalvo J.M."/>
        </authorList>
    </citation>
    <scope>NUCLEOTIDE SEQUENCE [LARGE SCALE GENOMIC DNA]</scope>
    <source>
        <strain evidence="8 9">SC-DP-2</strain>
    </source>
</reference>
<feature type="domain" description="Neutral trehalase Ca2+ binding" evidence="7">
    <location>
        <begin position="84"/>
        <end position="111"/>
    </location>
</feature>
<evidence type="ECO:0000256" key="3">
    <source>
        <dbReference type="ARBA" id="ARBA00022801"/>
    </source>
</evidence>
<dbReference type="Pfam" id="PF07492">
    <property type="entry name" value="Trehalase_Ca-bi"/>
    <property type="match status" value="1"/>
</dbReference>
<dbReference type="GO" id="GO:0004555">
    <property type="term" value="F:alpha,alpha-trehalase activity"/>
    <property type="evidence" value="ECO:0007669"/>
    <property type="project" value="UniProtKB-EC"/>
</dbReference>
<dbReference type="Proteomes" id="UP000245609">
    <property type="component" value="Unassembled WGS sequence"/>
</dbReference>
<evidence type="ECO:0000256" key="2">
    <source>
        <dbReference type="ARBA" id="ARBA00005615"/>
    </source>
</evidence>
<name>A0A2T9ZGP5_9FUNG</name>
<dbReference type="PANTHER" id="PTHR23403:SF6">
    <property type="entry name" value="CYTOSOLIC NEUTRAL TREHALASE-RELATED"/>
    <property type="match status" value="1"/>
</dbReference>
<keyword evidence="9" id="KW-1185">Reference proteome</keyword>
<feature type="compositionally biased region" description="Basic and acidic residues" evidence="6">
    <location>
        <begin position="31"/>
        <end position="48"/>
    </location>
</feature>
<dbReference type="PANTHER" id="PTHR23403">
    <property type="entry name" value="TREHALASE"/>
    <property type="match status" value="1"/>
</dbReference>
<dbReference type="AlphaFoldDB" id="A0A2T9ZGP5"/>
<sequence>MDKSKARNGIAAKKEEHEQSPYDPPSSYYKSDFHRPSFRDFSLPDHTVKNSAQQTPPGMRRKNTIAKMDTDNTKILVDVEKVEKEMLKQEDTDGDFQITVMDSGPKLIRVPTLSSLGHKKLEIKGTYMISNLLQEIGIAKKMGRKFIVIDTARLNENPVDRLVRTIRTVFWDELTRKMDENGIEKICNDPKSRSTEGCDCKMRIYIPYDDPDALQYYIAISKKRPDLRLVVEVLPRDISPEYVRSINSKFGILALAAKIGPEGSGLSGIGRSYDPIPFVVPGGRFNEMYGWDSYFIVLGLLHDERYELAKGMVDHFVYQIKHYGKILNANRSYYLTRSQPPFLTDMVIKIFNKIDSNEQNVQWLKEGLYAAIDEYHKVWMVKPRYDSTTGLSRYHATGLGIPPETESSHYDFVLQPYADKYNLSLKEFTKHYNEGKVNEPTLDTYFTHDRAVRESGHDTTYRLDNKCADLATVDLNSLLYKYEADIAKIIHIVSIDDTIKLPNGTIENAQVWEDRAKARQQRMEKYLWNPEKKLFFDYNLRTKCQEDYESATSVYPLWAGCASPEIAQQFVPTFIKKFRCIGGIVSGTKKSLGEVSLSSPNRQWDYPYGWAPHQMIAWEGLINYNRRELACDLAYRWLYGIMSSYVDYNGVIPEKFNVVQITHKIDAEYGNVGTDFKLVSTEGFGWMNSSIELGLKLITYNMRRALASLTHPDKLPPRSRCTPAECSLPYI</sequence>